<reference evidence="3" key="1">
    <citation type="journal article" date="2019" name="Int. J. Syst. Evol. Microbiol.">
        <title>The Global Catalogue of Microorganisms (GCM) 10K type strain sequencing project: providing services to taxonomists for standard genome sequencing and annotation.</title>
        <authorList>
            <consortium name="The Broad Institute Genomics Platform"/>
            <consortium name="The Broad Institute Genome Sequencing Center for Infectious Disease"/>
            <person name="Wu L."/>
            <person name="Ma J."/>
        </authorList>
    </citation>
    <scope>NUCLEOTIDE SEQUENCE [LARGE SCALE GENOMIC DNA]</scope>
    <source>
        <strain evidence="3">JCM 3296</strain>
    </source>
</reference>
<dbReference type="RefSeq" id="WP_189259971.1">
    <property type="nucleotide sequence ID" value="NZ_BMRE01000103.1"/>
</dbReference>
<feature type="chain" id="PRO_5046931748" description="DUF4189 domain-containing protein" evidence="1">
    <location>
        <begin position="26"/>
        <end position="73"/>
    </location>
</feature>
<keyword evidence="3" id="KW-1185">Reference proteome</keyword>
<protein>
    <recommendedName>
        <fullName evidence="4">DUF4189 domain-containing protein</fullName>
    </recommendedName>
</protein>
<organism evidence="2 3">
    <name type="scientific">Lentzea flava</name>
    <dbReference type="NCBI Taxonomy" id="103732"/>
    <lineage>
        <taxon>Bacteria</taxon>
        <taxon>Bacillati</taxon>
        <taxon>Actinomycetota</taxon>
        <taxon>Actinomycetes</taxon>
        <taxon>Pseudonocardiales</taxon>
        <taxon>Pseudonocardiaceae</taxon>
        <taxon>Lentzea</taxon>
    </lineage>
</organism>
<keyword evidence="1" id="KW-0732">Signal</keyword>
<gene>
    <name evidence="2" type="ORF">GCM10010178_90690</name>
</gene>
<dbReference type="EMBL" id="BMRE01000103">
    <property type="protein sequence ID" value="GGU86565.1"/>
    <property type="molecule type" value="Genomic_DNA"/>
</dbReference>
<sequence>MVKKLMAAGVLACAALAAVTPVASASNPVFAGVYPNHAEAARACDDGIAQGRWSSCLFGPHRDSDQEDLWVYA</sequence>
<accession>A0ABQ2VJ19</accession>
<name>A0ABQ2VJ19_9PSEU</name>
<evidence type="ECO:0008006" key="4">
    <source>
        <dbReference type="Google" id="ProtNLM"/>
    </source>
</evidence>
<comment type="caution">
    <text evidence="2">The sequence shown here is derived from an EMBL/GenBank/DDBJ whole genome shotgun (WGS) entry which is preliminary data.</text>
</comment>
<feature type="signal peptide" evidence="1">
    <location>
        <begin position="1"/>
        <end position="25"/>
    </location>
</feature>
<dbReference type="Proteomes" id="UP000649573">
    <property type="component" value="Unassembled WGS sequence"/>
</dbReference>
<proteinExistence type="predicted"/>
<evidence type="ECO:0000256" key="1">
    <source>
        <dbReference type="SAM" id="SignalP"/>
    </source>
</evidence>
<evidence type="ECO:0000313" key="2">
    <source>
        <dbReference type="EMBL" id="GGU86565.1"/>
    </source>
</evidence>
<evidence type="ECO:0000313" key="3">
    <source>
        <dbReference type="Proteomes" id="UP000649573"/>
    </source>
</evidence>